<keyword evidence="4 5" id="KW-0808">Transferase</keyword>
<dbReference type="GO" id="GO:0005737">
    <property type="term" value="C:cytoplasm"/>
    <property type="evidence" value="ECO:0007669"/>
    <property type="project" value="UniProtKB-SubCell"/>
</dbReference>
<dbReference type="Gene3D" id="3.40.50.300">
    <property type="entry name" value="P-loop containing nucleotide triphosphate hydrolases"/>
    <property type="match status" value="1"/>
</dbReference>
<comment type="subcellular location">
    <subcellularLocation>
        <location evidence="1">Cytoplasm</location>
    </subcellularLocation>
</comment>
<gene>
    <name evidence="7" type="primary">SULT5A1</name>
</gene>
<dbReference type="Pfam" id="PF00685">
    <property type="entry name" value="Sulfotransfer_1"/>
    <property type="match status" value="1"/>
</dbReference>
<keyword evidence="3" id="KW-0963">Cytoplasm</keyword>
<evidence type="ECO:0000256" key="2">
    <source>
        <dbReference type="ARBA" id="ARBA00005771"/>
    </source>
</evidence>
<reference evidence="8" key="1">
    <citation type="submission" date="2011-08" db="EMBL/GenBank/DDBJ databases">
        <title>The draft genome of Latimeria chalumnae.</title>
        <authorList>
            <person name="Di Palma F."/>
            <person name="Alfoldi J."/>
            <person name="Johnson J."/>
            <person name="Berlin A."/>
            <person name="Gnerre S."/>
            <person name="Jaffe D."/>
            <person name="MacCallum I."/>
            <person name="Young S."/>
            <person name="Walker B.J."/>
            <person name="Lander E."/>
            <person name="Lindblad-Toh K."/>
        </authorList>
    </citation>
    <scope>NUCLEOTIDE SEQUENCE [LARGE SCALE GENOMIC DNA]</scope>
    <source>
        <strain evidence="8">Wild caught</strain>
    </source>
</reference>
<dbReference type="InterPro" id="IPR027417">
    <property type="entry name" value="P-loop_NTPase"/>
</dbReference>
<dbReference type="GeneTree" id="ENSGT00940000163403"/>
<reference evidence="7" key="2">
    <citation type="submission" date="2025-08" db="UniProtKB">
        <authorList>
            <consortium name="Ensembl"/>
        </authorList>
    </citation>
    <scope>IDENTIFICATION</scope>
</reference>
<accession>H2ZXK2</accession>
<dbReference type="InParanoid" id="H2ZXK2"/>
<dbReference type="EMBL" id="AFYH01193548">
    <property type="status" value="NOT_ANNOTATED_CDS"/>
    <property type="molecule type" value="Genomic_DNA"/>
</dbReference>
<dbReference type="OMA" id="FKSKMQD"/>
<name>H2ZXK2_LATCH</name>
<comment type="similarity">
    <text evidence="2 5">Belongs to the sulfotransferase 1 family.</text>
</comment>
<evidence type="ECO:0000256" key="5">
    <source>
        <dbReference type="RuleBase" id="RU361155"/>
    </source>
</evidence>
<dbReference type="AlphaFoldDB" id="H2ZXK2"/>
<organism evidence="7 8">
    <name type="scientific">Latimeria chalumnae</name>
    <name type="common">Coelacanth</name>
    <dbReference type="NCBI Taxonomy" id="7897"/>
    <lineage>
        <taxon>Eukaryota</taxon>
        <taxon>Metazoa</taxon>
        <taxon>Chordata</taxon>
        <taxon>Craniata</taxon>
        <taxon>Vertebrata</taxon>
        <taxon>Euteleostomi</taxon>
        <taxon>Coelacanthiformes</taxon>
        <taxon>Coelacanthidae</taxon>
        <taxon>Latimeria</taxon>
    </lineage>
</organism>
<dbReference type="PANTHER" id="PTHR11783">
    <property type="entry name" value="SULFOTRANSFERASE SULT"/>
    <property type="match status" value="1"/>
</dbReference>
<evidence type="ECO:0000256" key="3">
    <source>
        <dbReference type="ARBA" id="ARBA00022490"/>
    </source>
</evidence>
<dbReference type="eggNOG" id="KOG1584">
    <property type="taxonomic scope" value="Eukaryota"/>
</dbReference>
<evidence type="ECO:0000256" key="1">
    <source>
        <dbReference type="ARBA" id="ARBA00004496"/>
    </source>
</evidence>
<dbReference type="EC" id="2.8.2.-" evidence="5"/>
<dbReference type="Ensembl" id="ENSLACT00000002139.1">
    <property type="protein sequence ID" value="ENSLACP00000002123.1"/>
    <property type="gene ID" value="ENSLACG00000001899.1"/>
</dbReference>
<proteinExistence type="inferred from homology"/>
<dbReference type="InterPro" id="IPR000863">
    <property type="entry name" value="Sulfotransferase_dom"/>
</dbReference>
<dbReference type="SUPFAM" id="SSF52540">
    <property type="entry name" value="P-loop containing nucleoside triphosphate hydrolases"/>
    <property type="match status" value="1"/>
</dbReference>
<sequence>ESSNSSSSITTAAADQESMDRMEVVETLCGINLPGHLHTKESLQFAQDFEFRDNDVVIVTYPKSGTTWMQEILTLIYSKGDSMPAENIPNWARAPWLEQHYFKDLVRNGSGPRLITTHLQYRFLAKALGRSKAKVIYITRNPKDVAVSFYHFHKMANFLPDPGSFNDLLKKFLDGTVSFGSWFDHVKGWHNQKNAVNIFYITYEEMKMDLRGSIERLCNFLHFPLLPAVVDSIHKHCTFTNMKDNKMANYTLIPNEIMDHQKGKFMRKGEVGDWKRHFTVEQSIIFDNIYEDEMRGTSLQFTW</sequence>
<evidence type="ECO:0000313" key="8">
    <source>
        <dbReference type="Proteomes" id="UP000008672"/>
    </source>
</evidence>
<dbReference type="STRING" id="7897.ENSLACP00000002123"/>
<dbReference type="GO" id="GO:0008146">
    <property type="term" value="F:sulfotransferase activity"/>
    <property type="evidence" value="ECO:0007669"/>
    <property type="project" value="InterPro"/>
</dbReference>
<dbReference type="HOGENOM" id="CLU_027239_1_0_1"/>
<protein>
    <recommendedName>
        <fullName evidence="5">Sulfotransferase</fullName>
        <ecNumber evidence="5">2.8.2.-</ecNumber>
    </recommendedName>
</protein>
<evidence type="ECO:0000256" key="4">
    <source>
        <dbReference type="ARBA" id="ARBA00022679"/>
    </source>
</evidence>
<evidence type="ECO:0000313" key="7">
    <source>
        <dbReference type="Ensembl" id="ENSLACP00000002123.1"/>
    </source>
</evidence>
<feature type="domain" description="Sulfotransferase" evidence="6">
    <location>
        <begin position="53"/>
        <end position="297"/>
    </location>
</feature>
<dbReference type="EMBL" id="AFYH01193549">
    <property type="status" value="NOT_ANNOTATED_CDS"/>
    <property type="molecule type" value="Genomic_DNA"/>
</dbReference>
<keyword evidence="8" id="KW-1185">Reference proteome</keyword>
<dbReference type="FunFam" id="3.40.50.300:FF:000433">
    <property type="entry name" value="Estrogen sulfotransferase"/>
    <property type="match status" value="1"/>
</dbReference>
<reference evidence="7" key="3">
    <citation type="submission" date="2025-09" db="UniProtKB">
        <authorList>
            <consortium name="Ensembl"/>
        </authorList>
    </citation>
    <scope>IDENTIFICATION</scope>
</reference>
<dbReference type="Proteomes" id="UP000008672">
    <property type="component" value="Unassembled WGS sequence"/>
</dbReference>
<evidence type="ECO:0000259" key="6">
    <source>
        <dbReference type="Pfam" id="PF00685"/>
    </source>
</evidence>